<organism evidence="1 2">
    <name type="scientific">Enterococcus lacertideformus</name>
    <dbReference type="NCBI Taxonomy" id="2771493"/>
    <lineage>
        <taxon>Bacteria</taxon>
        <taxon>Bacillati</taxon>
        <taxon>Bacillota</taxon>
        <taxon>Bacilli</taxon>
        <taxon>Lactobacillales</taxon>
        <taxon>Enterococcaceae</taxon>
        <taxon>Enterococcus</taxon>
    </lineage>
</organism>
<keyword evidence="2" id="KW-1185">Reference proteome</keyword>
<comment type="caution">
    <text evidence="1">The sequence shown here is derived from an EMBL/GenBank/DDBJ whole genome shotgun (WGS) entry which is preliminary data.</text>
</comment>
<reference evidence="1" key="1">
    <citation type="submission" date="2020-09" db="EMBL/GenBank/DDBJ databases">
        <title>Genomic insights into the novelty and pathogenicity of a unique biofilm-forming Enterococcus sp. bacteria (Enterococcus lacertideformus) identified in reptiles.</title>
        <authorList>
            <person name="Agius J.E."/>
            <person name="Phalen D.N."/>
            <person name="Rose K."/>
            <person name="Eden J.-S."/>
        </authorList>
    </citation>
    <scope>NUCLEOTIDE SEQUENCE</scope>
    <source>
        <strain evidence="1">PHRS 0518</strain>
    </source>
</reference>
<name>A0A931FDA0_9ENTE</name>
<dbReference type="AlphaFoldDB" id="A0A931FDA0"/>
<evidence type="ECO:0000313" key="2">
    <source>
        <dbReference type="Proteomes" id="UP000637757"/>
    </source>
</evidence>
<accession>A0A931FDA0</accession>
<protein>
    <submittedName>
        <fullName evidence="1">Uncharacterized protein</fullName>
    </submittedName>
</protein>
<sequence length="79" mass="8777">MTDLTLGLENKEQAQSVLLITNGKNLSESVELTTLSKEKSIYNFSFFGSAGGNITLENLVVPIKPVYTMNLHFKVNKEK</sequence>
<dbReference type="EMBL" id="JADAKE010000022">
    <property type="protein sequence ID" value="MBF8808636.1"/>
    <property type="molecule type" value="Genomic_DNA"/>
</dbReference>
<proteinExistence type="predicted"/>
<gene>
    <name evidence="1" type="ORF">IC227_10700</name>
</gene>
<dbReference type="Proteomes" id="UP000637757">
    <property type="component" value="Unassembled WGS sequence"/>
</dbReference>
<evidence type="ECO:0000313" key="1">
    <source>
        <dbReference type="EMBL" id="MBF8808636.1"/>
    </source>
</evidence>